<evidence type="ECO:0000313" key="7">
    <source>
        <dbReference type="RefSeq" id="XP_048133287.1"/>
    </source>
</evidence>
<dbReference type="PROSITE" id="PS50808">
    <property type="entry name" value="ZF_BED"/>
    <property type="match status" value="1"/>
</dbReference>
<accession>A0ABM3H9K9</accession>
<keyword evidence="2 4" id="KW-0863">Zinc-finger</keyword>
<reference evidence="6" key="1">
    <citation type="submission" date="2025-05" db="UniProtKB">
        <authorList>
            <consortium name="RefSeq"/>
        </authorList>
    </citation>
    <scope>NUCLEOTIDE SEQUENCE [LARGE SCALE GENOMIC DNA]</scope>
</reference>
<evidence type="ECO:0000256" key="1">
    <source>
        <dbReference type="ARBA" id="ARBA00022723"/>
    </source>
</evidence>
<feature type="domain" description="BED-type" evidence="5">
    <location>
        <begin position="76"/>
        <end position="128"/>
    </location>
</feature>
<evidence type="ECO:0000313" key="6">
    <source>
        <dbReference type="Proteomes" id="UP000827889"/>
    </source>
</evidence>
<evidence type="ECO:0000256" key="4">
    <source>
        <dbReference type="PROSITE-ProRule" id="PRU00027"/>
    </source>
</evidence>
<proteinExistence type="predicted"/>
<dbReference type="InterPro" id="IPR053031">
    <property type="entry name" value="Cuticle_assoc_protein"/>
</dbReference>
<keyword evidence="3" id="KW-0862">Zinc</keyword>
<dbReference type="SMART" id="SM00614">
    <property type="entry name" value="ZnF_BED"/>
    <property type="match status" value="1"/>
</dbReference>
<sequence length="185" mass="20576">MTGSTGSTPTFSSPLEVNSLILHHTIVSKTRNRQSRPFFSDSQKFNCSSSSSRVPILVFLMDEMSETSASSTMDKKRRSTVWEHFKQILDKDKVECLYCGANIGCASGQGTGSMHRHLSRCKEYPYANVDKRQRSALGRFGGVGSSSGPWKFDQDVSRMDLATMFIIELPTTTTELNLTSMPLDD</sequence>
<keyword evidence="6" id="KW-1185">Reference proteome</keyword>
<reference evidence="7" key="2">
    <citation type="submission" date="2025-08" db="UniProtKB">
        <authorList>
            <consortium name="RefSeq"/>
        </authorList>
    </citation>
    <scope>IDENTIFICATION</scope>
    <source>
        <tissue evidence="7">Leaf</tissue>
    </source>
</reference>
<dbReference type="InterPro" id="IPR036236">
    <property type="entry name" value="Znf_C2H2_sf"/>
</dbReference>
<dbReference type="PANTHER" id="PTHR34396">
    <property type="entry name" value="OS03G0264950 PROTEIN-RELATED"/>
    <property type="match status" value="1"/>
</dbReference>
<keyword evidence="1" id="KW-0479">Metal-binding</keyword>
<organism evidence="6 7">
    <name type="scientific">Rhodamnia argentea</name>
    <dbReference type="NCBI Taxonomy" id="178133"/>
    <lineage>
        <taxon>Eukaryota</taxon>
        <taxon>Viridiplantae</taxon>
        <taxon>Streptophyta</taxon>
        <taxon>Embryophyta</taxon>
        <taxon>Tracheophyta</taxon>
        <taxon>Spermatophyta</taxon>
        <taxon>Magnoliopsida</taxon>
        <taxon>eudicotyledons</taxon>
        <taxon>Gunneridae</taxon>
        <taxon>Pentapetalae</taxon>
        <taxon>rosids</taxon>
        <taxon>malvids</taxon>
        <taxon>Myrtales</taxon>
        <taxon>Myrtaceae</taxon>
        <taxon>Myrtoideae</taxon>
        <taxon>Myrteae</taxon>
        <taxon>Australasian group</taxon>
        <taxon>Rhodamnia</taxon>
    </lineage>
</organism>
<dbReference type="Proteomes" id="UP000827889">
    <property type="component" value="Chromosome 1"/>
</dbReference>
<protein>
    <submittedName>
        <fullName evidence="7">Uncharacterized protein LOC125314600</fullName>
    </submittedName>
</protein>
<dbReference type="GeneID" id="125314600"/>
<evidence type="ECO:0000256" key="3">
    <source>
        <dbReference type="ARBA" id="ARBA00022833"/>
    </source>
</evidence>
<evidence type="ECO:0000256" key="2">
    <source>
        <dbReference type="ARBA" id="ARBA00022771"/>
    </source>
</evidence>
<dbReference type="PANTHER" id="PTHR34396:SF27">
    <property type="entry name" value="OS08G0208700 PROTEIN"/>
    <property type="match status" value="1"/>
</dbReference>
<name>A0ABM3H9K9_9MYRT</name>
<dbReference type="SUPFAM" id="SSF57667">
    <property type="entry name" value="beta-beta-alpha zinc fingers"/>
    <property type="match status" value="1"/>
</dbReference>
<evidence type="ECO:0000259" key="5">
    <source>
        <dbReference type="PROSITE" id="PS50808"/>
    </source>
</evidence>
<gene>
    <name evidence="7" type="primary">LOC125314600</name>
</gene>
<dbReference type="InterPro" id="IPR003656">
    <property type="entry name" value="Znf_BED"/>
</dbReference>
<dbReference type="Pfam" id="PF02892">
    <property type="entry name" value="zf-BED"/>
    <property type="match status" value="1"/>
</dbReference>
<dbReference type="RefSeq" id="XP_048133287.1">
    <property type="nucleotide sequence ID" value="XM_048277330.1"/>
</dbReference>